<proteinExistence type="predicted"/>
<sequence length="174" mass="19873">MNYHLPGAFRFPFPPLWARGGHPGPHQAGYHLSNLPGRPKAGEVSLPCGLIKMADGCTATALTETAFPLRHADEVTQQYCYHRKSQRALESPCNDPGTRILTGENHQRQHFPHIPTAKRQSLRLAHRASFINEKCWEGKRENPHHPLTAWYYSTQTYLATWKPPRTLPTLRHRL</sequence>
<dbReference type="EMBL" id="OW240912">
    <property type="protein sequence ID" value="CAH2220644.1"/>
    <property type="molecule type" value="Genomic_DNA"/>
</dbReference>
<evidence type="ECO:0000313" key="1">
    <source>
        <dbReference type="EMBL" id="CAH2220644.1"/>
    </source>
</evidence>
<gene>
    <name evidence="1" type="ORF">PECUL_23A036489</name>
</gene>
<dbReference type="Proteomes" id="UP001295444">
    <property type="component" value="Chromosome 01"/>
</dbReference>
<name>A0AAD1R1I3_PELCU</name>
<keyword evidence="2" id="KW-1185">Reference proteome</keyword>
<protein>
    <submittedName>
        <fullName evidence="1">Uncharacterized protein</fullName>
    </submittedName>
</protein>
<reference evidence="1" key="1">
    <citation type="submission" date="2022-03" db="EMBL/GenBank/DDBJ databases">
        <authorList>
            <person name="Alioto T."/>
            <person name="Alioto T."/>
            <person name="Gomez Garrido J."/>
        </authorList>
    </citation>
    <scope>NUCLEOTIDE SEQUENCE</scope>
</reference>
<evidence type="ECO:0000313" key="2">
    <source>
        <dbReference type="Proteomes" id="UP001295444"/>
    </source>
</evidence>
<accession>A0AAD1R1I3</accession>
<dbReference type="AlphaFoldDB" id="A0AAD1R1I3"/>
<organism evidence="1 2">
    <name type="scientific">Pelobates cultripes</name>
    <name type="common">Western spadefoot toad</name>
    <dbReference type="NCBI Taxonomy" id="61616"/>
    <lineage>
        <taxon>Eukaryota</taxon>
        <taxon>Metazoa</taxon>
        <taxon>Chordata</taxon>
        <taxon>Craniata</taxon>
        <taxon>Vertebrata</taxon>
        <taxon>Euteleostomi</taxon>
        <taxon>Amphibia</taxon>
        <taxon>Batrachia</taxon>
        <taxon>Anura</taxon>
        <taxon>Pelobatoidea</taxon>
        <taxon>Pelobatidae</taxon>
        <taxon>Pelobates</taxon>
    </lineage>
</organism>